<protein>
    <recommendedName>
        <fullName evidence="3">Transposase</fullName>
    </recommendedName>
</protein>
<dbReference type="Proteomes" id="UP001314205">
    <property type="component" value="Unassembled WGS sequence"/>
</dbReference>
<dbReference type="EMBL" id="CAVLGL010000086">
    <property type="protein sequence ID" value="CAK1590790.1"/>
    <property type="molecule type" value="Genomic_DNA"/>
</dbReference>
<accession>A0AAV1L7A6</accession>
<reference evidence="1 2" key="1">
    <citation type="submission" date="2023-11" db="EMBL/GenBank/DDBJ databases">
        <authorList>
            <person name="Hedman E."/>
            <person name="Englund M."/>
            <person name="Stromberg M."/>
            <person name="Nyberg Akerstrom W."/>
            <person name="Nylinder S."/>
            <person name="Jareborg N."/>
            <person name="Kallberg Y."/>
            <person name="Kronander E."/>
        </authorList>
    </citation>
    <scope>NUCLEOTIDE SEQUENCE [LARGE SCALE GENOMIC DNA]</scope>
</reference>
<organism evidence="1 2">
    <name type="scientific">Parnassius mnemosyne</name>
    <name type="common">clouded apollo</name>
    <dbReference type="NCBI Taxonomy" id="213953"/>
    <lineage>
        <taxon>Eukaryota</taxon>
        <taxon>Metazoa</taxon>
        <taxon>Ecdysozoa</taxon>
        <taxon>Arthropoda</taxon>
        <taxon>Hexapoda</taxon>
        <taxon>Insecta</taxon>
        <taxon>Pterygota</taxon>
        <taxon>Neoptera</taxon>
        <taxon>Endopterygota</taxon>
        <taxon>Lepidoptera</taxon>
        <taxon>Glossata</taxon>
        <taxon>Ditrysia</taxon>
        <taxon>Papilionoidea</taxon>
        <taxon>Papilionidae</taxon>
        <taxon>Parnassiinae</taxon>
        <taxon>Parnassini</taxon>
        <taxon>Parnassius</taxon>
        <taxon>Driopa</taxon>
    </lineage>
</organism>
<dbReference type="GO" id="GO:0003676">
    <property type="term" value="F:nucleic acid binding"/>
    <property type="evidence" value="ECO:0007669"/>
    <property type="project" value="InterPro"/>
</dbReference>
<evidence type="ECO:0008006" key="3">
    <source>
        <dbReference type="Google" id="ProtNLM"/>
    </source>
</evidence>
<sequence length="101" mass="11735">MFKNRHWIFQKDSAPAHRARNTQNWVTVRGITFIRREDWSSSSPDLNPLDYKIRQHLEEKVSAKPHQNMGSLRASLAKVAAEIDMNVVRAAIADWPRRLSL</sequence>
<evidence type="ECO:0000313" key="2">
    <source>
        <dbReference type="Proteomes" id="UP001314205"/>
    </source>
</evidence>
<gene>
    <name evidence="1" type="ORF">PARMNEM_LOCUS11106</name>
</gene>
<dbReference type="AlphaFoldDB" id="A0AAV1L7A6"/>
<proteinExistence type="predicted"/>
<name>A0AAV1L7A6_9NEOP</name>
<comment type="caution">
    <text evidence="1">The sequence shown here is derived from an EMBL/GenBank/DDBJ whole genome shotgun (WGS) entry which is preliminary data.</text>
</comment>
<evidence type="ECO:0000313" key="1">
    <source>
        <dbReference type="EMBL" id="CAK1590790.1"/>
    </source>
</evidence>
<dbReference type="InterPro" id="IPR036397">
    <property type="entry name" value="RNaseH_sf"/>
</dbReference>
<keyword evidence="2" id="KW-1185">Reference proteome</keyword>
<dbReference type="Gene3D" id="3.30.420.10">
    <property type="entry name" value="Ribonuclease H-like superfamily/Ribonuclease H"/>
    <property type="match status" value="1"/>
</dbReference>